<dbReference type="SUPFAM" id="SSF109604">
    <property type="entry name" value="HD-domain/PDEase-like"/>
    <property type="match status" value="1"/>
</dbReference>
<dbReference type="PANTHER" id="PTHR33525:SF6">
    <property type="entry name" value="HDOD DOMAIN-CONTAINING PROTEIN"/>
    <property type="match status" value="1"/>
</dbReference>
<dbReference type="OrthoDB" id="9784953at2"/>
<name>Q21NX1_SACD2</name>
<dbReference type="PROSITE" id="PS51833">
    <property type="entry name" value="HDOD"/>
    <property type="match status" value="1"/>
</dbReference>
<dbReference type="InterPro" id="IPR052340">
    <property type="entry name" value="RNase_Y/CdgJ"/>
</dbReference>
<dbReference type="PANTHER" id="PTHR33525">
    <property type="match status" value="1"/>
</dbReference>
<keyword evidence="3" id="KW-1185">Reference proteome</keyword>
<dbReference type="HOGENOM" id="CLU_048246_2_1_6"/>
<dbReference type="GeneID" id="98612046"/>
<dbReference type="KEGG" id="sde:Sde_0344"/>
<evidence type="ECO:0000313" key="2">
    <source>
        <dbReference type="EMBL" id="ABD79608.1"/>
    </source>
</evidence>
<dbReference type="RefSeq" id="WP_011466832.1">
    <property type="nucleotide sequence ID" value="NC_007912.1"/>
</dbReference>
<dbReference type="Gene3D" id="1.10.3210.10">
    <property type="entry name" value="Hypothetical protein af1432"/>
    <property type="match status" value="1"/>
</dbReference>
<dbReference type="STRING" id="203122.Sde_0344"/>
<accession>Q21NX1</accession>
<sequence length="291" mass="32401">MTAQLTDDQIKTILQGIAIPPQPQILVDLQMEQLDPNCSVLSVAKLISQDVGLSGSILKTVNSSFFQHASNITSITQAVNLLGIKTVVNLVNAHSIKGELADEDIIALGRFWDSAMEVAATSVVIAKQISMQNPDEAYTLGLFHNCGIPLLMKRCDDYQSVIQQCYAEQTLSITEKENELIRTNHAVVGYYVGKAWNLPKYLCEAIHDHHNPINIFTDEFADNRKKNLLAVLKMAEFICGCHATIGGQSENYEWHQVKQYVLDYVGMTEYDFENLHATVIELGLGSTDYYS</sequence>
<evidence type="ECO:0000313" key="3">
    <source>
        <dbReference type="Proteomes" id="UP000001947"/>
    </source>
</evidence>
<feature type="domain" description="HDOD" evidence="1">
    <location>
        <begin position="19"/>
        <end position="212"/>
    </location>
</feature>
<organism evidence="2 3">
    <name type="scientific">Saccharophagus degradans (strain 2-40 / ATCC 43961 / DSM 17024)</name>
    <dbReference type="NCBI Taxonomy" id="203122"/>
    <lineage>
        <taxon>Bacteria</taxon>
        <taxon>Pseudomonadati</taxon>
        <taxon>Pseudomonadota</taxon>
        <taxon>Gammaproteobacteria</taxon>
        <taxon>Cellvibrionales</taxon>
        <taxon>Cellvibrionaceae</taxon>
        <taxon>Saccharophagus</taxon>
    </lineage>
</organism>
<protein>
    <recommendedName>
        <fullName evidence="1">HDOD domain-containing protein</fullName>
    </recommendedName>
</protein>
<dbReference type="EMBL" id="CP000282">
    <property type="protein sequence ID" value="ABD79608.1"/>
    <property type="molecule type" value="Genomic_DNA"/>
</dbReference>
<dbReference type="Pfam" id="PF08668">
    <property type="entry name" value="HDOD"/>
    <property type="match status" value="1"/>
</dbReference>
<dbReference type="AlphaFoldDB" id="Q21NX1"/>
<evidence type="ECO:0000259" key="1">
    <source>
        <dbReference type="PROSITE" id="PS51833"/>
    </source>
</evidence>
<gene>
    <name evidence="2" type="ordered locus">Sde_0344</name>
</gene>
<proteinExistence type="predicted"/>
<reference evidence="2 3" key="1">
    <citation type="journal article" date="2008" name="PLoS Genet.">
        <title>Complete genome sequence of the complex carbohydrate-degrading marine bacterium, Saccharophagus degradans strain 2-40 T.</title>
        <authorList>
            <person name="Weiner R.M."/>
            <person name="Taylor L.E.II."/>
            <person name="Henrissat B."/>
            <person name="Hauser L."/>
            <person name="Land M."/>
            <person name="Coutinho P.M."/>
            <person name="Rancurel C."/>
            <person name="Saunders E.H."/>
            <person name="Longmire A.G."/>
            <person name="Zhang H."/>
            <person name="Bayer E.A."/>
            <person name="Gilbert H.J."/>
            <person name="Larimer F."/>
            <person name="Zhulin I.B."/>
            <person name="Ekborg N.A."/>
            <person name="Lamed R."/>
            <person name="Richardson P.M."/>
            <person name="Borovok I."/>
            <person name="Hutcheson S."/>
        </authorList>
    </citation>
    <scope>NUCLEOTIDE SEQUENCE [LARGE SCALE GENOMIC DNA]</scope>
    <source>
        <strain evidence="3">2-40 / ATCC 43961 / DSM 17024</strain>
    </source>
</reference>
<dbReference type="eggNOG" id="COG1639">
    <property type="taxonomic scope" value="Bacteria"/>
</dbReference>
<dbReference type="Proteomes" id="UP000001947">
    <property type="component" value="Chromosome"/>
</dbReference>
<dbReference type="InterPro" id="IPR013976">
    <property type="entry name" value="HDOD"/>
</dbReference>